<evidence type="ECO:0000313" key="2">
    <source>
        <dbReference type="Proteomes" id="UP000035704"/>
    </source>
</evidence>
<accession>A0A0G3WFQ0</accession>
<sequence>MLNSIKGGIKIRLNFVKVNPTENMTIFITDPLPRHLYKQIAKNVMKYGNLCAEQVGFIEKPSLENGEGCMKLHMMGDEFCANATRALAALLVYRQYPAIKQLEGKYIVPLEVSGSQDIIKCEVEITEEINRFISTASIPLHKGLYDFSIEFKGKLLEGTLVEFPGILHLVIKDQEIDDKEEFFREVKNKLYHLEWEALGVMFYDEAASYMEPLVYVKATDSLFWERGCGSGTAAIGVALSHQKQGSIDMMVNQPGGSLQITINFFENKVTNILLKGSVEIVAEGVVYT</sequence>
<dbReference type="KEGG" id="cace:CACET_c28190"/>
<dbReference type="InterPro" id="IPR058944">
    <property type="entry name" value="CntK-like"/>
</dbReference>
<reference evidence="1 2" key="1">
    <citation type="submission" date="2014-10" db="EMBL/GenBank/DDBJ databases">
        <title>Genome sequence of Clostridium aceticum DSM 1496.</title>
        <authorList>
            <person name="Poehlein A."/>
            <person name="Schiel-Bengelsdorf B."/>
            <person name="Gottschalk G."/>
            <person name="Duerre P."/>
            <person name="Daniel R."/>
        </authorList>
    </citation>
    <scope>NUCLEOTIDE SEQUENCE [LARGE SCALE GENOMIC DNA]</scope>
    <source>
        <strain evidence="1 2">DSM 1496</strain>
    </source>
</reference>
<gene>
    <name evidence="1" type="ORF">CACET_c28190</name>
</gene>
<dbReference type="Proteomes" id="UP000035704">
    <property type="component" value="Chromosome"/>
</dbReference>
<name>A0A0G3WFQ0_9CLOT</name>
<keyword evidence="2" id="KW-1185">Reference proteome</keyword>
<proteinExistence type="predicted"/>
<dbReference type="SUPFAM" id="SSF54506">
    <property type="entry name" value="Diaminopimelate epimerase-like"/>
    <property type="match status" value="1"/>
</dbReference>
<protein>
    <submittedName>
        <fullName evidence="1">Diaminopimelate epimerase</fullName>
    </submittedName>
</protein>
<dbReference type="OrthoDB" id="9813391at2"/>
<dbReference type="AlphaFoldDB" id="A0A0G3WFQ0"/>
<dbReference type="EMBL" id="CP009687">
    <property type="protein sequence ID" value="AKL96264.1"/>
    <property type="molecule type" value="Genomic_DNA"/>
</dbReference>
<evidence type="ECO:0000313" key="1">
    <source>
        <dbReference type="EMBL" id="AKL96264.1"/>
    </source>
</evidence>
<organism evidence="1 2">
    <name type="scientific">Clostridium aceticum</name>
    <dbReference type="NCBI Taxonomy" id="84022"/>
    <lineage>
        <taxon>Bacteria</taxon>
        <taxon>Bacillati</taxon>
        <taxon>Bacillota</taxon>
        <taxon>Clostridia</taxon>
        <taxon>Eubacteriales</taxon>
        <taxon>Clostridiaceae</taxon>
        <taxon>Clostridium</taxon>
    </lineage>
</organism>
<dbReference type="STRING" id="84022.CACET_c28190"/>
<dbReference type="PATRIC" id="fig|84022.6.peg.2861"/>
<dbReference type="RefSeq" id="WP_052661478.1">
    <property type="nucleotide sequence ID" value="NZ_CP009687.1"/>
</dbReference>
<dbReference type="Pfam" id="PF26317">
    <property type="entry name" value="CntK_N"/>
    <property type="match status" value="1"/>
</dbReference>
<dbReference type="Gene3D" id="3.10.310.10">
    <property type="entry name" value="Diaminopimelate Epimerase, Chain A, domain 1"/>
    <property type="match status" value="2"/>
</dbReference>